<evidence type="ECO:0000256" key="1">
    <source>
        <dbReference type="SAM" id="MobiDB-lite"/>
    </source>
</evidence>
<dbReference type="Gene3D" id="1.20.1270.280">
    <property type="match status" value="1"/>
</dbReference>
<protein>
    <submittedName>
        <fullName evidence="4">Dynein axonemal heavy chain 2</fullName>
    </submittedName>
</protein>
<dbReference type="Pfam" id="PF18198">
    <property type="entry name" value="AAA_lid_11"/>
    <property type="match status" value="1"/>
</dbReference>
<dbReference type="Pfam" id="PF18199">
    <property type="entry name" value="Dynein_C"/>
    <property type="match status" value="1"/>
</dbReference>
<dbReference type="InterPro" id="IPR041658">
    <property type="entry name" value="AAA_lid_11"/>
</dbReference>
<dbReference type="Gene3D" id="3.10.490.20">
    <property type="match status" value="1"/>
</dbReference>
<dbReference type="Proteomes" id="UP001057375">
    <property type="component" value="Unassembled WGS sequence"/>
</dbReference>
<evidence type="ECO:0000313" key="4">
    <source>
        <dbReference type="EMBL" id="GKT13137.1"/>
    </source>
</evidence>
<accession>A0ABQ5JTI1</accession>
<proteinExistence type="predicted"/>
<dbReference type="InterPro" id="IPR043160">
    <property type="entry name" value="Dynein_C_barrel"/>
</dbReference>
<dbReference type="InterPro" id="IPR042219">
    <property type="entry name" value="AAA_lid_11_sf"/>
</dbReference>
<evidence type="ECO:0000313" key="5">
    <source>
        <dbReference type="Proteomes" id="UP001057375"/>
    </source>
</evidence>
<comment type="caution">
    <text evidence="4">The sequence shown here is derived from an EMBL/GenBank/DDBJ whole genome shotgun (WGS) entry which is preliminary data.</text>
</comment>
<sequence>MMRMFNRLTEAELQSCADDPGKDKAFRRLLFGLTFFHSVILERRKFQYLGWNVSYDFNDADFDICKNLLDLYINTYEEIPWESLRYLTSEANYGGRVTDDWDRRLLNVYMNEIYCSETITEDAYSLAEGVDDYIIPGQGSLQFYLEHISSLPSVDEPDVFGQHPNADISSLVQESSQLLATLLSIQPQTSKKETKTKKKKEETGGVKSPQPAAVEDDASTSSLKFCEELRQRIPPLVSHLPGDARTLDMTDEMAPLLTVLLQEAARYNNLLELIVNDLQQLEKGLKGQVVMSVNLEKLLIALNANKIPHSWSDTYPSSKPLASWVIDLTERIKQIQQWAISGAPKVFWLGGLTFPTALLTGLLQQSSRAIGCSVDSLIWSFEISRCLDERDLTTMPPVGEGAYMGGIFLEGCIWDMDKEFLDEAHLMELVSPMPIVHFKPIQMRRKEKRSSYSCPVYYYPNRYGSMHRQSYIITMDLKSGDKSPAHWTKRGVAALLNLGT</sequence>
<gene>
    <name evidence="4" type="ORF">ADUPG1_010207</name>
</gene>
<dbReference type="InterPro" id="IPR026983">
    <property type="entry name" value="DHC"/>
</dbReference>
<dbReference type="EMBL" id="BQXS01011479">
    <property type="protein sequence ID" value="GKT13137.1"/>
    <property type="molecule type" value="Genomic_DNA"/>
</dbReference>
<dbReference type="PANTHER" id="PTHR22878">
    <property type="entry name" value="DYNEIN HEAVY CHAIN 6, AXONEMAL-LIKE-RELATED"/>
    <property type="match status" value="1"/>
</dbReference>
<organism evidence="4 5">
    <name type="scientific">Aduncisulcus paluster</name>
    <dbReference type="NCBI Taxonomy" id="2918883"/>
    <lineage>
        <taxon>Eukaryota</taxon>
        <taxon>Metamonada</taxon>
        <taxon>Carpediemonas-like organisms</taxon>
        <taxon>Aduncisulcus</taxon>
    </lineage>
</organism>
<feature type="domain" description="Dynein heavy chain AAA lid" evidence="2">
    <location>
        <begin position="26"/>
        <end position="166"/>
    </location>
</feature>
<name>A0ABQ5JTI1_9EUKA</name>
<dbReference type="Gene3D" id="1.10.8.720">
    <property type="entry name" value="Region D6 of dynein motor"/>
    <property type="match status" value="1"/>
</dbReference>
<dbReference type="InterPro" id="IPR041228">
    <property type="entry name" value="Dynein_C"/>
</dbReference>
<feature type="domain" description="Dynein heavy chain C-terminal" evidence="3">
    <location>
        <begin position="173"/>
        <end position="496"/>
    </location>
</feature>
<feature type="region of interest" description="Disordered" evidence="1">
    <location>
        <begin position="190"/>
        <end position="219"/>
    </location>
</feature>
<evidence type="ECO:0000259" key="3">
    <source>
        <dbReference type="Pfam" id="PF18199"/>
    </source>
</evidence>
<reference evidence="4" key="1">
    <citation type="submission" date="2022-03" db="EMBL/GenBank/DDBJ databases">
        <title>Draft genome sequence of Aduncisulcus paluster, a free-living microaerophilic Fornicata.</title>
        <authorList>
            <person name="Yuyama I."/>
            <person name="Kume K."/>
            <person name="Tamura T."/>
            <person name="Inagaki Y."/>
            <person name="Hashimoto T."/>
        </authorList>
    </citation>
    <scope>NUCLEOTIDE SEQUENCE</scope>
    <source>
        <strain evidence="4">NY0171</strain>
    </source>
</reference>
<dbReference type="PANTHER" id="PTHR22878:SF70">
    <property type="entry name" value="DYNEIN HEAVY CHAIN 2, AXONEMAL"/>
    <property type="match status" value="1"/>
</dbReference>
<evidence type="ECO:0000259" key="2">
    <source>
        <dbReference type="Pfam" id="PF18198"/>
    </source>
</evidence>
<keyword evidence="5" id="KW-1185">Reference proteome</keyword>